<evidence type="ECO:0000313" key="3">
    <source>
        <dbReference type="Proteomes" id="UP001152888"/>
    </source>
</evidence>
<comment type="caution">
    <text evidence="2">The sequence shown here is derived from an EMBL/GenBank/DDBJ whole genome shotgun (WGS) entry which is preliminary data.</text>
</comment>
<dbReference type="OrthoDB" id="8197438at2759"/>
<evidence type="ECO:0000313" key="2">
    <source>
        <dbReference type="EMBL" id="CAH1962437.1"/>
    </source>
</evidence>
<evidence type="ECO:0000256" key="1">
    <source>
        <dbReference type="SAM" id="Coils"/>
    </source>
</evidence>
<protein>
    <submittedName>
        <fullName evidence="2">Uncharacterized protein</fullName>
    </submittedName>
</protein>
<feature type="coiled-coil region" evidence="1">
    <location>
        <begin position="6"/>
        <end position="40"/>
    </location>
</feature>
<proteinExistence type="predicted"/>
<reference evidence="2" key="1">
    <citation type="submission" date="2022-03" db="EMBL/GenBank/DDBJ databases">
        <authorList>
            <person name="Sayadi A."/>
        </authorList>
    </citation>
    <scope>NUCLEOTIDE SEQUENCE</scope>
</reference>
<keyword evidence="1" id="KW-0175">Coiled coil</keyword>
<dbReference type="Proteomes" id="UP001152888">
    <property type="component" value="Unassembled WGS sequence"/>
</dbReference>
<dbReference type="EMBL" id="CAKOFQ010006701">
    <property type="protein sequence ID" value="CAH1962437.1"/>
    <property type="molecule type" value="Genomic_DNA"/>
</dbReference>
<organism evidence="2 3">
    <name type="scientific">Acanthoscelides obtectus</name>
    <name type="common">Bean weevil</name>
    <name type="synonym">Bruchus obtectus</name>
    <dbReference type="NCBI Taxonomy" id="200917"/>
    <lineage>
        <taxon>Eukaryota</taxon>
        <taxon>Metazoa</taxon>
        <taxon>Ecdysozoa</taxon>
        <taxon>Arthropoda</taxon>
        <taxon>Hexapoda</taxon>
        <taxon>Insecta</taxon>
        <taxon>Pterygota</taxon>
        <taxon>Neoptera</taxon>
        <taxon>Endopterygota</taxon>
        <taxon>Coleoptera</taxon>
        <taxon>Polyphaga</taxon>
        <taxon>Cucujiformia</taxon>
        <taxon>Chrysomeloidea</taxon>
        <taxon>Chrysomelidae</taxon>
        <taxon>Bruchinae</taxon>
        <taxon>Bruchini</taxon>
        <taxon>Acanthoscelides</taxon>
    </lineage>
</organism>
<dbReference type="AlphaFoldDB" id="A0A9P0JW39"/>
<accession>A0A9P0JW39</accession>
<keyword evidence="3" id="KW-1185">Reference proteome</keyword>
<name>A0A9P0JW39_ACAOB</name>
<gene>
    <name evidence="2" type="ORF">ACAOBT_LOCUS4678</name>
</gene>
<sequence length="80" mass="9457">MKDHLISELQKKIEVRERQISKLEKELHEVEANLVLTNEKRYKLQETVGAMEKELQATKAHVNQLADLDTRTRLKFVKPF</sequence>